<name>A0A9P6ZUG6_9AGAM</name>
<dbReference type="PROSITE" id="PS50157">
    <property type="entry name" value="ZINC_FINGER_C2H2_2"/>
    <property type="match status" value="1"/>
</dbReference>
<evidence type="ECO:0000313" key="4">
    <source>
        <dbReference type="EMBL" id="KAG1777049.1"/>
    </source>
</evidence>
<feature type="domain" description="C2H2-type" evidence="3">
    <location>
        <begin position="228"/>
        <end position="253"/>
    </location>
</feature>
<keyword evidence="1" id="KW-0479">Metal-binding</keyword>
<dbReference type="InterPro" id="IPR013087">
    <property type="entry name" value="Znf_C2H2_type"/>
</dbReference>
<dbReference type="Gene3D" id="3.30.160.60">
    <property type="entry name" value="Classic Zinc Finger"/>
    <property type="match status" value="1"/>
</dbReference>
<evidence type="ECO:0000259" key="3">
    <source>
        <dbReference type="PROSITE" id="PS50157"/>
    </source>
</evidence>
<dbReference type="EMBL" id="JABBWD010000023">
    <property type="protein sequence ID" value="KAG1777049.1"/>
    <property type="molecule type" value="Genomic_DNA"/>
</dbReference>
<keyword evidence="5" id="KW-1185">Reference proteome</keyword>
<evidence type="ECO:0000256" key="1">
    <source>
        <dbReference type="PROSITE-ProRule" id="PRU00042"/>
    </source>
</evidence>
<reference evidence="4" key="1">
    <citation type="journal article" date="2020" name="New Phytol.">
        <title>Comparative genomics reveals dynamic genome evolution in host specialist ectomycorrhizal fungi.</title>
        <authorList>
            <person name="Lofgren L.A."/>
            <person name="Nguyen N.H."/>
            <person name="Vilgalys R."/>
            <person name="Ruytinx J."/>
            <person name="Liao H.L."/>
            <person name="Branco S."/>
            <person name="Kuo A."/>
            <person name="LaButti K."/>
            <person name="Lipzen A."/>
            <person name="Andreopoulos W."/>
            <person name="Pangilinan J."/>
            <person name="Riley R."/>
            <person name="Hundley H."/>
            <person name="Na H."/>
            <person name="Barry K."/>
            <person name="Grigoriev I.V."/>
            <person name="Stajich J.E."/>
            <person name="Kennedy P.G."/>
        </authorList>
    </citation>
    <scope>NUCLEOTIDE SEQUENCE</scope>
    <source>
        <strain evidence="4">DOB743</strain>
    </source>
</reference>
<evidence type="ECO:0000256" key="2">
    <source>
        <dbReference type="SAM" id="MobiDB-lite"/>
    </source>
</evidence>
<sequence>MQSPNPVAGSGVIRCNETTSPHHAPGTSRASTAWWSGPTVNDPLDQRFPGDFPFSAEFLAMQNFGHQYHVNDDTAIRNIFENSLLSHSETANDRTFCYPQDPQCPPPQDDNLTQAYIWSHCGQPLWYNPIPPSLQAMTSQPSTEPLPIMIPPQEQSALLECAWTEDGKWCGHPILNDRRKLGMHLRDSHGVQGNDKKDLACFWQGCSRKMQRGAIGRHIISCHLKTRFTCKNCLKTYSRSDAMKKHAKDCQAA</sequence>
<keyword evidence="1" id="KW-0863">Zinc-finger</keyword>
<gene>
    <name evidence="4" type="ORF">EV702DRAFT_301918</name>
</gene>
<dbReference type="GO" id="GO:0008270">
    <property type="term" value="F:zinc ion binding"/>
    <property type="evidence" value="ECO:0007669"/>
    <property type="project" value="UniProtKB-KW"/>
</dbReference>
<protein>
    <recommendedName>
        <fullName evidence="3">C2H2-type domain-containing protein</fullName>
    </recommendedName>
</protein>
<comment type="caution">
    <text evidence="4">The sequence shown here is derived from an EMBL/GenBank/DDBJ whole genome shotgun (WGS) entry which is preliminary data.</text>
</comment>
<dbReference type="AlphaFoldDB" id="A0A9P6ZUG6"/>
<keyword evidence="1" id="KW-0862">Zinc</keyword>
<proteinExistence type="predicted"/>
<dbReference type="OrthoDB" id="2794896at2759"/>
<feature type="region of interest" description="Disordered" evidence="2">
    <location>
        <begin position="1"/>
        <end position="35"/>
    </location>
</feature>
<organism evidence="4 5">
    <name type="scientific">Suillus placidus</name>
    <dbReference type="NCBI Taxonomy" id="48579"/>
    <lineage>
        <taxon>Eukaryota</taxon>
        <taxon>Fungi</taxon>
        <taxon>Dikarya</taxon>
        <taxon>Basidiomycota</taxon>
        <taxon>Agaricomycotina</taxon>
        <taxon>Agaricomycetes</taxon>
        <taxon>Agaricomycetidae</taxon>
        <taxon>Boletales</taxon>
        <taxon>Suillineae</taxon>
        <taxon>Suillaceae</taxon>
        <taxon>Suillus</taxon>
    </lineage>
</organism>
<evidence type="ECO:0000313" key="5">
    <source>
        <dbReference type="Proteomes" id="UP000714275"/>
    </source>
</evidence>
<accession>A0A9P6ZUG6</accession>
<dbReference type="Proteomes" id="UP000714275">
    <property type="component" value="Unassembled WGS sequence"/>
</dbReference>